<reference evidence="1 2" key="1">
    <citation type="journal article" date="1979" name="Int. J. Syst. Evol. Microbiol.">
        <title>Bacillus globisporus subsp. marinus subsp. nov.</title>
        <authorList>
            <person name="Liu H."/>
        </authorList>
    </citation>
    <scope>NUCLEOTIDE SEQUENCE [LARGE SCALE GENOMIC DNA]</scope>
    <source>
        <strain evidence="1 2">DSM 1297</strain>
    </source>
</reference>
<keyword evidence="2" id="KW-1185">Reference proteome</keyword>
<dbReference type="EMBL" id="JBFMIA010000001">
    <property type="protein sequence ID" value="MEW9500289.1"/>
    <property type="molecule type" value="Genomic_DNA"/>
</dbReference>
<name>A0ABV3PZ28_9BACL</name>
<evidence type="ECO:0000313" key="1">
    <source>
        <dbReference type="EMBL" id="MEW9500289.1"/>
    </source>
</evidence>
<dbReference type="PANTHER" id="PTHR40051:SF1">
    <property type="entry name" value="YOLD-LIKE FAMILY PROTEIN"/>
    <property type="match status" value="1"/>
</dbReference>
<protein>
    <submittedName>
        <fullName evidence="1">YolD-like family protein</fullName>
    </submittedName>
</protein>
<dbReference type="PANTHER" id="PTHR40051">
    <property type="entry name" value="IG HYPOTHETICAL 15966"/>
    <property type="match status" value="1"/>
</dbReference>
<proteinExistence type="predicted"/>
<dbReference type="Proteomes" id="UP001556040">
    <property type="component" value="Unassembled WGS sequence"/>
</dbReference>
<gene>
    <name evidence="1" type="ORF">AB1471_00570</name>
</gene>
<evidence type="ECO:0000313" key="2">
    <source>
        <dbReference type="Proteomes" id="UP001556040"/>
    </source>
</evidence>
<organism evidence="1 2">
    <name type="scientific">Jeotgalibacillus marinus</name>
    <dbReference type="NCBI Taxonomy" id="86667"/>
    <lineage>
        <taxon>Bacteria</taxon>
        <taxon>Bacillati</taxon>
        <taxon>Bacillota</taxon>
        <taxon>Bacilli</taxon>
        <taxon>Bacillales</taxon>
        <taxon>Caryophanaceae</taxon>
        <taxon>Jeotgalibacillus</taxon>
    </lineage>
</organism>
<sequence>MLRDRGTIKWTSMMLPEHVKMIRNWAESDQYEQQADMDEQQMEEWNNVLVLALEEKVKINMTYHDGNLYVKCSGYVRKIDPFTQTLELLEKTGKTRFIKLSAVRSVERT</sequence>
<accession>A0ABV3PZ28</accession>
<dbReference type="RefSeq" id="WP_367777569.1">
    <property type="nucleotide sequence ID" value="NZ_JBFMIA010000001.1"/>
</dbReference>
<dbReference type="InterPro" id="IPR014962">
    <property type="entry name" value="YolD"/>
</dbReference>
<dbReference type="Pfam" id="PF08863">
    <property type="entry name" value="YolD"/>
    <property type="match status" value="1"/>
</dbReference>
<comment type="caution">
    <text evidence="1">The sequence shown here is derived from an EMBL/GenBank/DDBJ whole genome shotgun (WGS) entry which is preliminary data.</text>
</comment>